<protein>
    <submittedName>
        <fullName evidence="2">Uncharacterized protein</fullName>
    </submittedName>
</protein>
<accession>A0A9N7UVL4</accession>
<reference evidence="2" key="1">
    <citation type="submission" date="2020-03" db="EMBL/GenBank/DDBJ databases">
        <authorList>
            <person name="Weist P."/>
        </authorList>
    </citation>
    <scope>NUCLEOTIDE SEQUENCE</scope>
</reference>
<organism evidence="2 3">
    <name type="scientific">Pleuronectes platessa</name>
    <name type="common">European plaice</name>
    <dbReference type="NCBI Taxonomy" id="8262"/>
    <lineage>
        <taxon>Eukaryota</taxon>
        <taxon>Metazoa</taxon>
        <taxon>Chordata</taxon>
        <taxon>Craniata</taxon>
        <taxon>Vertebrata</taxon>
        <taxon>Euteleostomi</taxon>
        <taxon>Actinopterygii</taxon>
        <taxon>Neopterygii</taxon>
        <taxon>Teleostei</taxon>
        <taxon>Neoteleostei</taxon>
        <taxon>Acanthomorphata</taxon>
        <taxon>Carangaria</taxon>
        <taxon>Pleuronectiformes</taxon>
        <taxon>Pleuronectoidei</taxon>
        <taxon>Pleuronectidae</taxon>
        <taxon>Pleuronectes</taxon>
    </lineage>
</organism>
<name>A0A9N7UVL4_PLEPL</name>
<sequence length="179" mass="20690">MKRYGRVKSGGGQASEGDERRPSSLSGIDRFVRKLSHHRFLLSEDESDMASNSLWNRSRPLSQHLALEEADRCQSRLRRHFFLTRREQLGEIRSQTWIHFDSDVPERLVMNHKRRGYWFPVCTSRSYQADDSRRLTPAAGRLELERTRSSAALPVVKGAECAVLPLSNYDVDPTRHLLI</sequence>
<dbReference type="AlphaFoldDB" id="A0A9N7UVL4"/>
<feature type="region of interest" description="Disordered" evidence="1">
    <location>
        <begin position="1"/>
        <end position="24"/>
    </location>
</feature>
<evidence type="ECO:0000256" key="1">
    <source>
        <dbReference type="SAM" id="MobiDB-lite"/>
    </source>
</evidence>
<proteinExistence type="predicted"/>
<evidence type="ECO:0000313" key="2">
    <source>
        <dbReference type="EMBL" id="CAB1439067.1"/>
    </source>
</evidence>
<evidence type="ECO:0000313" key="3">
    <source>
        <dbReference type="Proteomes" id="UP001153269"/>
    </source>
</evidence>
<keyword evidence="3" id="KW-1185">Reference proteome</keyword>
<dbReference type="Proteomes" id="UP001153269">
    <property type="component" value="Unassembled WGS sequence"/>
</dbReference>
<comment type="caution">
    <text evidence="2">The sequence shown here is derived from an EMBL/GenBank/DDBJ whole genome shotgun (WGS) entry which is preliminary data.</text>
</comment>
<gene>
    <name evidence="2" type="ORF">PLEPLA_LOCUS26910</name>
</gene>
<dbReference type="EMBL" id="CADEAL010002225">
    <property type="protein sequence ID" value="CAB1439067.1"/>
    <property type="molecule type" value="Genomic_DNA"/>
</dbReference>